<dbReference type="KEGG" id="goe:114828503"/>
<gene>
    <name evidence="3" type="primary">LOC114828503</name>
</gene>
<dbReference type="RefSeq" id="XP_028968724.1">
    <property type="nucleotide sequence ID" value="XM_029112891.1"/>
</dbReference>
<feature type="region of interest" description="Disordered" evidence="1">
    <location>
        <begin position="1"/>
        <end position="26"/>
    </location>
</feature>
<accession>A0AAJ7SHS3</accession>
<evidence type="ECO:0000256" key="1">
    <source>
        <dbReference type="SAM" id="MobiDB-lite"/>
    </source>
</evidence>
<evidence type="ECO:0000313" key="2">
    <source>
        <dbReference type="Proteomes" id="UP000694867"/>
    </source>
</evidence>
<dbReference type="Proteomes" id="UP000694867">
    <property type="component" value="Unplaced"/>
</dbReference>
<proteinExistence type="predicted"/>
<protein>
    <submittedName>
        <fullName evidence="3">Uncharacterized protein LOC114828503</fullName>
    </submittedName>
</protein>
<sequence>MADVDESHEDIDSPQRSCLKLQEPSPDEPLSCWGSLMYTAQWYTQKVVRTVTNVHKSVVEPYEIYDSIVREILTSRLLLPEDRAYVESVLTSEVNLATVDEERKWPETYRRHCLVSTLAVFAILLCLRRSSKIQLLSLVTALGLTASKFLSVSMLKLSVLQLTPIQSMQSCLLKWALVQIKDDESLQAGGSHGHASSSRQPESTALVEIETIARADSKLFARTVFETIQSECLLWQAVTRDIRTAILEDDVELIMPVGLDDCRVSCPKLFCQPESIEESTDNYSYGAVHSLKTLNDLHRSECLRNLCLGLVQRCALSMKSVFLCKKALESVVALQGKKYDFLCRQYSELKAKQSSLFTRLNTQLKNGNIKSKYSDCDVSVRMLCTNLERCLQLATAIHYEIQEGQDQSSALSVDAINEMIEILNGNLTQSVSFSADLQVRVTSKRTPKPTTPRSASRHASIESHPETPVVDLASLPSEPAFDEVYVGKSDCSTRNDEVDCSRDLDDREACGASLAPPVLNQLKDVLKLKEAERITREAAAMKRLGLEEPSSSSSEDDEDTIENEPMLRSVGHTGFEASLAAQVAARAALAADDFVYDSDEDND</sequence>
<evidence type="ECO:0000313" key="3">
    <source>
        <dbReference type="RefSeq" id="XP_028968724.1"/>
    </source>
</evidence>
<reference evidence="3" key="1">
    <citation type="submission" date="2025-08" db="UniProtKB">
        <authorList>
            <consortium name="RefSeq"/>
        </authorList>
    </citation>
    <scope>IDENTIFICATION</scope>
</reference>
<feature type="region of interest" description="Disordered" evidence="1">
    <location>
        <begin position="442"/>
        <end position="469"/>
    </location>
</feature>
<dbReference type="AlphaFoldDB" id="A0AAJ7SHS3"/>
<organism evidence="2 3">
    <name type="scientific">Galendromus occidentalis</name>
    <name type="common">western predatory mite</name>
    <dbReference type="NCBI Taxonomy" id="34638"/>
    <lineage>
        <taxon>Eukaryota</taxon>
        <taxon>Metazoa</taxon>
        <taxon>Ecdysozoa</taxon>
        <taxon>Arthropoda</taxon>
        <taxon>Chelicerata</taxon>
        <taxon>Arachnida</taxon>
        <taxon>Acari</taxon>
        <taxon>Parasitiformes</taxon>
        <taxon>Mesostigmata</taxon>
        <taxon>Gamasina</taxon>
        <taxon>Phytoseioidea</taxon>
        <taxon>Phytoseiidae</taxon>
        <taxon>Typhlodrominae</taxon>
        <taxon>Galendromus</taxon>
    </lineage>
</organism>
<name>A0AAJ7SHS3_9ACAR</name>
<feature type="region of interest" description="Disordered" evidence="1">
    <location>
        <begin position="542"/>
        <end position="565"/>
    </location>
</feature>
<keyword evidence="2" id="KW-1185">Reference proteome</keyword>
<dbReference type="GeneID" id="114828503"/>